<feature type="domain" description="PRD" evidence="2">
    <location>
        <begin position="64"/>
        <end position="169"/>
    </location>
</feature>
<evidence type="ECO:0000313" key="3">
    <source>
        <dbReference type="EMBL" id="OUQ09950.1"/>
    </source>
</evidence>
<dbReference type="EMBL" id="NFLC01000014">
    <property type="protein sequence ID" value="OUQ09950.1"/>
    <property type="molecule type" value="Genomic_DNA"/>
</dbReference>
<dbReference type="Proteomes" id="UP000196074">
    <property type="component" value="Unassembled WGS sequence"/>
</dbReference>
<dbReference type="Pfam" id="PF00874">
    <property type="entry name" value="PRD"/>
    <property type="match status" value="2"/>
</dbReference>
<sequence length="274" mass="31842">MIIKKVLNTSVVLAEENGREKVVLGKGIGFGKKVGMEIDPTTIEKSYEAINSPEAKQMMGLIHEIPEEYFEIANKIIEKAKTILSKDLNQMILFNLTDHIFFAIERYREGMIFSNKISYEIKSYYPNEYSVGLYAIKLINETYNLDLPEVESANIAFHFINAQQESDQSDVGEITKLLNSLETLVRYSSKLDIDSNSTNYQRFVTHIRFFVERFFNNQMLNDQNQELYEQICKTMPVAMAEAEKIHSFIIQKYEKVITIDELTYLAIHFQRLLK</sequence>
<gene>
    <name evidence="3" type="ORF">B5E88_07940</name>
</gene>
<dbReference type="Gene3D" id="1.10.1790.10">
    <property type="entry name" value="PRD domain"/>
    <property type="match status" value="2"/>
</dbReference>
<dbReference type="PROSITE" id="PS51372">
    <property type="entry name" value="PRD_2"/>
    <property type="match status" value="2"/>
</dbReference>
<evidence type="ECO:0000313" key="4">
    <source>
        <dbReference type="Proteomes" id="UP000196074"/>
    </source>
</evidence>
<proteinExistence type="predicted"/>
<dbReference type="InterPro" id="IPR011608">
    <property type="entry name" value="PRD"/>
</dbReference>
<accession>A0A1Y4QY07</accession>
<feature type="domain" description="PRD" evidence="2">
    <location>
        <begin position="170"/>
        <end position="274"/>
    </location>
</feature>
<evidence type="ECO:0000256" key="1">
    <source>
        <dbReference type="ARBA" id="ARBA00022737"/>
    </source>
</evidence>
<dbReference type="PANTHER" id="PTHR30185">
    <property type="entry name" value="CRYPTIC BETA-GLUCOSIDE BGL OPERON ANTITERMINATOR"/>
    <property type="match status" value="1"/>
</dbReference>
<reference evidence="4" key="1">
    <citation type="submission" date="2017-04" db="EMBL/GenBank/DDBJ databases">
        <title>Function of individual gut microbiota members based on whole genome sequencing of pure cultures obtained from chicken caecum.</title>
        <authorList>
            <person name="Medvecky M."/>
            <person name="Cejkova D."/>
            <person name="Polansky O."/>
            <person name="Karasova D."/>
            <person name="Kubasova T."/>
            <person name="Cizek A."/>
            <person name="Rychlik I."/>
        </authorList>
    </citation>
    <scope>NUCLEOTIDE SEQUENCE [LARGE SCALE GENOMIC DNA]</scope>
    <source>
        <strain evidence="4">An144</strain>
    </source>
</reference>
<dbReference type="InterPro" id="IPR004341">
    <property type="entry name" value="CAT_RNA-bd_dom"/>
</dbReference>
<keyword evidence="1" id="KW-0677">Repeat</keyword>
<dbReference type="GO" id="GO:0006355">
    <property type="term" value="P:regulation of DNA-templated transcription"/>
    <property type="evidence" value="ECO:0007669"/>
    <property type="project" value="InterPro"/>
</dbReference>
<dbReference type="GO" id="GO:0003723">
    <property type="term" value="F:RNA binding"/>
    <property type="evidence" value="ECO:0007669"/>
    <property type="project" value="InterPro"/>
</dbReference>
<dbReference type="SUPFAM" id="SSF50151">
    <property type="entry name" value="SacY-like RNA-binding domain"/>
    <property type="match status" value="1"/>
</dbReference>
<organism evidence="3 4">
    <name type="scientific">Enterococcus cecorum</name>
    <dbReference type="NCBI Taxonomy" id="44008"/>
    <lineage>
        <taxon>Bacteria</taxon>
        <taxon>Bacillati</taxon>
        <taxon>Bacillota</taxon>
        <taxon>Bacilli</taxon>
        <taxon>Lactobacillales</taxon>
        <taxon>Enterococcaceae</taxon>
        <taxon>Enterococcus</taxon>
    </lineage>
</organism>
<dbReference type="RefSeq" id="WP_087215303.1">
    <property type="nucleotide sequence ID" value="NZ_NFLC01000014.1"/>
</dbReference>
<name>A0A1Y4QY07_9ENTE</name>
<protein>
    <recommendedName>
        <fullName evidence="2">PRD domain-containing protein</fullName>
    </recommendedName>
</protein>
<dbReference type="SMART" id="SM01061">
    <property type="entry name" value="CAT_RBD"/>
    <property type="match status" value="1"/>
</dbReference>
<evidence type="ECO:0000259" key="2">
    <source>
        <dbReference type="PROSITE" id="PS51372"/>
    </source>
</evidence>
<dbReference type="Pfam" id="PF03123">
    <property type="entry name" value="CAT_RBD"/>
    <property type="match status" value="1"/>
</dbReference>
<dbReference type="PANTHER" id="PTHR30185:SF15">
    <property type="entry name" value="CRYPTIC BETA-GLUCOSIDE BGL OPERON ANTITERMINATOR"/>
    <property type="match status" value="1"/>
</dbReference>
<comment type="caution">
    <text evidence="3">The sequence shown here is derived from an EMBL/GenBank/DDBJ whole genome shotgun (WGS) entry which is preliminary data.</text>
</comment>
<dbReference type="InterPro" id="IPR036650">
    <property type="entry name" value="CAT_RNA-bd_dom_sf"/>
</dbReference>
<dbReference type="Gene3D" id="2.30.24.10">
    <property type="entry name" value="CAT RNA-binding domain"/>
    <property type="match status" value="1"/>
</dbReference>
<dbReference type="InterPro" id="IPR036634">
    <property type="entry name" value="PRD_sf"/>
</dbReference>
<dbReference type="SUPFAM" id="SSF63520">
    <property type="entry name" value="PTS-regulatory domain, PRD"/>
    <property type="match status" value="2"/>
</dbReference>
<dbReference type="AlphaFoldDB" id="A0A1Y4QY07"/>
<dbReference type="InterPro" id="IPR050661">
    <property type="entry name" value="BglG_antiterminators"/>
</dbReference>